<evidence type="ECO:0008006" key="3">
    <source>
        <dbReference type="Google" id="ProtNLM"/>
    </source>
</evidence>
<name>A0AAW4ZWG9_PHOPO</name>
<organism evidence="1 2">
    <name type="scientific">Photobacterium phosphoreum</name>
    <dbReference type="NCBI Taxonomy" id="659"/>
    <lineage>
        <taxon>Bacteria</taxon>
        <taxon>Pseudomonadati</taxon>
        <taxon>Pseudomonadota</taxon>
        <taxon>Gammaproteobacteria</taxon>
        <taxon>Vibrionales</taxon>
        <taxon>Vibrionaceae</taxon>
        <taxon>Photobacterium</taxon>
    </lineage>
</organism>
<evidence type="ECO:0000313" key="2">
    <source>
        <dbReference type="Proteomes" id="UP000813876"/>
    </source>
</evidence>
<evidence type="ECO:0000313" key="1">
    <source>
        <dbReference type="EMBL" id="MCF2302227.1"/>
    </source>
</evidence>
<proteinExistence type="predicted"/>
<dbReference type="EMBL" id="WMCP01000011">
    <property type="protein sequence ID" value="MCF2302227.1"/>
    <property type="molecule type" value="Genomic_DNA"/>
</dbReference>
<protein>
    <recommendedName>
        <fullName evidence="3">Transposase</fullName>
    </recommendedName>
</protein>
<dbReference type="AlphaFoldDB" id="A0AAW4ZWG9"/>
<dbReference type="Proteomes" id="UP000813876">
    <property type="component" value="Unassembled WGS sequence"/>
</dbReference>
<comment type="caution">
    <text evidence="1">The sequence shown here is derived from an EMBL/GenBank/DDBJ whole genome shotgun (WGS) entry which is preliminary data.</text>
</comment>
<gene>
    <name evidence="1" type="ORF">GLP33_10840</name>
</gene>
<dbReference type="RefSeq" id="WP_232581232.1">
    <property type="nucleotide sequence ID" value="NZ_WMCP01000011.1"/>
</dbReference>
<sequence length="71" mass="8476">MLKQIYAYLVTNDKRKQTTANIILDSINGYYPKQIQKRLLRDHNTDLTIHGIKSTKNRYKNLIQQLQEDQK</sequence>
<reference evidence="1" key="1">
    <citation type="submission" date="2019-11" db="EMBL/GenBank/DDBJ databases">
        <title>Comparative genomics of photobacteria reveal adaptation to distinct habitats.</title>
        <authorList>
            <person name="Fuertes-Perez S."/>
            <person name="Hilgarth M."/>
            <person name="Vogel R.F."/>
        </authorList>
    </citation>
    <scope>NUCLEOTIDE SEQUENCE</scope>
    <source>
        <strain evidence="1">TMW2.2145</strain>
    </source>
</reference>
<accession>A0AAW4ZWG9</accession>